<sequence>MQASFAKVSFAVKLAPDKSVPSRWPRQDGEHRDVAVLADPPCTLALGTEALMKLGIGIEFLPDGWRIKRIVWSSPPTLEKRELKGTDKVTREDASEMRLKGKVTSEQPAPSPAVTGRLINEVESVILRPARELPLTPLSAGTLV</sequence>
<dbReference type="AlphaFoldDB" id="A0A5S6QRD3"/>
<reference evidence="3" key="1">
    <citation type="submission" date="2019-12" db="UniProtKB">
        <authorList>
            <consortium name="WormBaseParasite"/>
        </authorList>
    </citation>
    <scope>IDENTIFICATION</scope>
</reference>
<dbReference type="WBParaSite" id="TMUE_2000009790.1">
    <property type="protein sequence ID" value="TMUE_2000009790.1"/>
    <property type="gene ID" value="WBGene00300733"/>
</dbReference>
<evidence type="ECO:0000256" key="1">
    <source>
        <dbReference type="SAM" id="MobiDB-lite"/>
    </source>
</evidence>
<proteinExistence type="predicted"/>
<accession>A0A5S6QRD3</accession>
<feature type="compositionally biased region" description="Basic and acidic residues" evidence="1">
    <location>
        <begin position="82"/>
        <end position="99"/>
    </location>
</feature>
<feature type="region of interest" description="Disordered" evidence="1">
    <location>
        <begin position="82"/>
        <end position="113"/>
    </location>
</feature>
<name>A0A5S6QRD3_TRIMR</name>
<keyword evidence="2" id="KW-1185">Reference proteome</keyword>
<evidence type="ECO:0000313" key="2">
    <source>
        <dbReference type="Proteomes" id="UP000046395"/>
    </source>
</evidence>
<dbReference type="Proteomes" id="UP000046395">
    <property type="component" value="Unassembled WGS sequence"/>
</dbReference>
<protein>
    <submittedName>
        <fullName evidence="3">Uncharacterized protein</fullName>
    </submittedName>
</protein>
<evidence type="ECO:0000313" key="3">
    <source>
        <dbReference type="WBParaSite" id="TMUE_2000009790.1"/>
    </source>
</evidence>
<organism evidence="2 3">
    <name type="scientific">Trichuris muris</name>
    <name type="common">Mouse whipworm</name>
    <dbReference type="NCBI Taxonomy" id="70415"/>
    <lineage>
        <taxon>Eukaryota</taxon>
        <taxon>Metazoa</taxon>
        <taxon>Ecdysozoa</taxon>
        <taxon>Nematoda</taxon>
        <taxon>Enoplea</taxon>
        <taxon>Dorylaimia</taxon>
        <taxon>Trichinellida</taxon>
        <taxon>Trichuridae</taxon>
        <taxon>Trichuris</taxon>
    </lineage>
</organism>